<protein>
    <submittedName>
        <fullName evidence="1">Uncharacterized protein</fullName>
    </submittedName>
</protein>
<reference evidence="1 2" key="1">
    <citation type="submission" date="2008-10" db="EMBL/GenBank/DDBJ databases">
        <title>Draft genome sequence of Parabacteroides johnsonii (DSM 18315).</title>
        <authorList>
            <person name="Sudarsanam P."/>
            <person name="Ley R."/>
            <person name="Guruge J."/>
            <person name="Turnbaugh P.J."/>
            <person name="Mahowald M."/>
            <person name="Liep D."/>
            <person name="Gordon J."/>
        </authorList>
    </citation>
    <scope>NUCLEOTIDE SEQUENCE [LARGE SCALE GENOMIC DNA]</scope>
    <source>
        <strain evidence="1 2">DSM 18315</strain>
    </source>
</reference>
<dbReference type="Proteomes" id="UP000005510">
    <property type="component" value="Unassembled WGS sequence"/>
</dbReference>
<dbReference type="EMBL" id="ABYH01000318">
    <property type="protein sequence ID" value="EEC95710.1"/>
    <property type="molecule type" value="Genomic_DNA"/>
</dbReference>
<dbReference type="HOGENOM" id="CLU_3010128_0_0_10"/>
<evidence type="ECO:0000313" key="1">
    <source>
        <dbReference type="EMBL" id="EEC95710.1"/>
    </source>
</evidence>
<comment type="caution">
    <text evidence="1">The sequence shown here is derived from an EMBL/GenBank/DDBJ whole genome shotgun (WGS) entry which is preliminary data.</text>
</comment>
<reference evidence="1 2" key="2">
    <citation type="submission" date="2008-10" db="EMBL/GenBank/DDBJ databases">
        <authorList>
            <person name="Fulton L."/>
            <person name="Clifton S."/>
            <person name="Fulton B."/>
            <person name="Xu J."/>
            <person name="Minx P."/>
            <person name="Pepin K.H."/>
            <person name="Johnson M."/>
            <person name="Bhonagiri V."/>
            <person name="Nash W.E."/>
            <person name="Mardis E.R."/>
            <person name="Wilson R.K."/>
        </authorList>
    </citation>
    <scope>NUCLEOTIDE SEQUENCE [LARGE SCALE GENOMIC DNA]</scope>
    <source>
        <strain evidence="1 2">DSM 18315</strain>
    </source>
</reference>
<accession>B7BCY6</accession>
<organism evidence="1 2">
    <name type="scientific">Parabacteroides johnsonii DSM 18315</name>
    <dbReference type="NCBI Taxonomy" id="537006"/>
    <lineage>
        <taxon>Bacteria</taxon>
        <taxon>Pseudomonadati</taxon>
        <taxon>Bacteroidota</taxon>
        <taxon>Bacteroidia</taxon>
        <taxon>Bacteroidales</taxon>
        <taxon>Tannerellaceae</taxon>
        <taxon>Parabacteroides</taxon>
    </lineage>
</organism>
<sequence>MTNRFRWNQLSYAVYAYINANVICFRHCRRYFRHCRIFTRHCRICSRQRRKQNTLA</sequence>
<name>B7BCY6_9BACT</name>
<proteinExistence type="predicted"/>
<evidence type="ECO:0000313" key="2">
    <source>
        <dbReference type="Proteomes" id="UP000005510"/>
    </source>
</evidence>
<gene>
    <name evidence="1" type="ORF">PRABACTJOHN_02905</name>
</gene>
<dbReference type="AlphaFoldDB" id="B7BCY6"/>
<dbReference type="STRING" id="537006.PRABACTJOHN_02905"/>